<evidence type="ECO:0000313" key="2">
    <source>
        <dbReference type="Proteomes" id="UP001148629"/>
    </source>
</evidence>
<proteinExistence type="predicted"/>
<reference evidence="1" key="1">
    <citation type="submission" date="2022-08" db="EMBL/GenBank/DDBJ databases">
        <title>Genome Sequence of Fusarium decemcellulare.</title>
        <authorList>
            <person name="Buettner E."/>
        </authorList>
    </citation>
    <scope>NUCLEOTIDE SEQUENCE</scope>
    <source>
        <strain evidence="1">Babe19</strain>
    </source>
</reference>
<protein>
    <submittedName>
        <fullName evidence="1">Uncharacterized protein</fullName>
    </submittedName>
</protein>
<keyword evidence="2" id="KW-1185">Reference proteome</keyword>
<gene>
    <name evidence="1" type="ORF">NM208_g5702</name>
</gene>
<accession>A0ACC1SG05</accession>
<organism evidence="1 2">
    <name type="scientific">Fusarium decemcellulare</name>
    <dbReference type="NCBI Taxonomy" id="57161"/>
    <lineage>
        <taxon>Eukaryota</taxon>
        <taxon>Fungi</taxon>
        <taxon>Dikarya</taxon>
        <taxon>Ascomycota</taxon>
        <taxon>Pezizomycotina</taxon>
        <taxon>Sordariomycetes</taxon>
        <taxon>Hypocreomycetidae</taxon>
        <taxon>Hypocreales</taxon>
        <taxon>Nectriaceae</taxon>
        <taxon>Fusarium</taxon>
        <taxon>Fusarium decemcellulare species complex</taxon>
    </lineage>
</organism>
<dbReference type="Proteomes" id="UP001148629">
    <property type="component" value="Unassembled WGS sequence"/>
</dbReference>
<name>A0ACC1SG05_9HYPO</name>
<evidence type="ECO:0000313" key="1">
    <source>
        <dbReference type="EMBL" id="KAJ3538898.1"/>
    </source>
</evidence>
<dbReference type="EMBL" id="JANRMS010000491">
    <property type="protein sequence ID" value="KAJ3538898.1"/>
    <property type="molecule type" value="Genomic_DNA"/>
</dbReference>
<comment type="caution">
    <text evidence="1">The sequence shown here is derived from an EMBL/GenBank/DDBJ whole genome shotgun (WGS) entry which is preliminary data.</text>
</comment>
<sequence>MTDGMPLDPARVEEIKAEFVRRAGLKSWDDFALTPEAREKLMESFRDMLGDLAKLFEKTDGPFLLGQQASYADFIVGAWLRMSLVALPKSEWEEARSWHGGVFGRLHDALDVYAEVK</sequence>